<dbReference type="Proteomes" id="UP001385951">
    <property type="component" value="Unassembled WGS sequence"/>
</dbReference>
<dbReference type="Gene3D" id="3.40.50.720">
    <property type="entry name" value="NAD(P)-binding Rossmann-like Domain"/>
    <property type="match status" value="1"/>
</dbReference>
<dbReference type="GO" id="GO:0016491">
    <property type="term" value="F:oxidoreductase activity"/>
    <property type="evidence" value="ECO:0007669"/>
    <property type="project" value="UniProtKB-KW"/>
</dbReference>
<comment type="caution">
    <text evidence="4">The sequence shown here is derived from an EMBL/GenBank/DDBJ whole genome shotgun (WGS) entry which is preliminary data.</text>
</comment>
<keyword evidence="2" id="KW-0560">Oxidoreductase</keyword>
<comment type="similarity">
    <text evidence="1 3">Belongs to the short-chain dehydrogenases/reductases (SDR) family.</text>
</comment>
<dbReference type="SUPFAM" id="SSF51735">
    <property type="entry name" value="NAD(P)-binding Rossmann-fold domains"/>
    <property type="match status" value="1"/>
</dbReference>
<organism evidence="4 5">
    <name type="scientific">Cerrena zonata</name>
    <dbReference type="NCBI Taxonomy" id="2478898"/>
    <lineage>
        <taxon>Eukaryota</taxon>
        <taxon>Fungi</taxon>
        <taxon>Dikarya</taxon>
        <taxon>Basidiomycota</taxon>
        <taxon>Agaricomycotina</taxon>
        <taxon>Agaricomycetes</taxon>
        <taxon>Polyporales</taxon>
        <taxon>Cerrenaceae</taxon>
        <taxon>Cerrena</taxon>
    </lineage>
</organism>
<reference evidence="4 5" key="1">
    <citation type="submission" date="2022-09" db="EMBL/GenBank/DDBJ databases">
        <authorList>
            <person name="Palmer J.M."/>
        </authorList>
    </citation>
    <scope>NUCLEOTIDE SEQUENCE [LARGE SCALE GENOMIC DNA]</scope>
    <source>
        <strain evidence="4 5">DSM 7382</strain>
    </source>
</reference>
<dbReference type="InterPro" id="IPR051911">
    <property type="entry name" value="SDR_oxidoreductase"/>
</dbReference>
<evidence type="ECO:0008006" key="6">
    <source>
        <dbReference type="Google" id="ProtNLM"/>
    </source>
</evidence>
<proteinExistence type="inferred from homology"/>
<evidence type="ECO:0000313" key="4">
    <source>
        <dbReference type="EMBL" id="KAK7694016.1"/>
    </source>
</evidence>
<evidence type="ECO:0000256" key="2">
    <source>
        <dbReference type="ARBA" id="ARBA00023002"/>
    </source>
</evidence>
<dbReference type="InterPro" id="IPR036291">
    <property type="entry name" value="NAD(P)-bd_dom_sf"/>
</dbReference>
<dbReference type="InterPro" id="IPR002347">
    <property type="entry name" value="SDR_fam"/>
</dbReference>
<keyword evidence="5" id="KW-1185">Reference proteome</keyword>
<evidence type="ECO:0000256" key="3">
    <source>
        <dbReference type="RuleBase" id="RU000363"/>
    </source>
</evidence>
<dbReference type="AlphaFoldDB" id="A0AAW0GMN0"/>
<name>A0AAW0GMN0_9APHY</name>
<dbReference type="CDD" id="cd05374">
    <property type="entry name" value="17beta-HSD-like_SDR_c"/>
    <property type="match status" value="1"/>
</dbReference>
<dbReference type="PANTHER" id="PTHR43976">
    <property type="entry name" value="SHORT CHAIN DEHYDROGENASE"/>
    <property type="match status" value="1"/>
</dbReference>
<dbReference type="Pfam" id="PF00106">
    <property type="entry name" value="adh_short"/>
    <property type="match status" value="1"/>
</dbReference>
<dbReference type="PRINTS" id="PR00081">
    <property type="entry name" value="GDHRDH"/>
</dbReference>
<gene>
    <name evidence="4" type="ORF">QCA50_003592</name>
</gene>
<accession>A0AAW0GMN0</accession>
<dbReference type="PRINTS" id="PR00080">
    <property type="entry name" value="SDRFAMILY"/>
</dbReference>
<protein>
    <recommendedName>
        <fullName evidence="6">NAD(P)-binding protein</fullName>
    </recommendedName>
</protein>
<evidence type="ECO:0000313" key="5">
    <source>
        <dbReference type="Proteomes" id="UP001385951"/>
    </source>
</evidence>
<evidence type="ECO:0000256" key="1">
    <source>
        <dbReference type="ARBA" id="ARBA00006484"/>
    </source>
</evidence>
<dbReference type="PANTHER" id="PTHR43976:SF16">
    <property type="entry name" value="SHORT-CHAIN DEHYDROGENASE_REDUCTASE FAMILY PROTEIN"/>
    <property type="match status" value="1"/>
</dbReference>
<sequence length="279" mass="30428">MSPRVWFITGTSTGIGRNITELLLTKGEIVVATARKPEVLDDLKTKYPPNQFLTLKLDVDQAQEIGQAFSQAKAAFGRIDVVFNNAGWLIRGEIEATPEDHARKLFDTNFWAATNVSREAVRFFREENKPSGGLLINNSSVLGVAAIPGGGYYIASKHALEGFTKTLAQELDPDWNIKVTLLELGSFQTPGATNPRADYAHSAYAKRAYKSGKHQSGDPAKAVQRIYDFSLEAQPTLHFPVGKDSVALIKAEANAIGQDVAKHEAKSEGLGFESSTSKY</sequence>
<dbReference type="EMBL" id="JASBNA010000003">
    <property type="protein sequence ID" value="KAK7694016.1"/>
    <property type="molecule type" value="Genomic_DNA"/>
</dbReference>